<dbReference type="EMBL" id="AK303501">
    <property type="protein sequence ID" value="BAG64534.1"/>
    <property type="molecule type" value="mRNA"/>
</dbReference>
<evidence type="ECO:0000313" key="5">
    <source>
        <dbReference type="EMBL" id="BAG64534.1"/>
    </source>
</evidence>
<evidence type="ECO:0000256" key="1">
    <source>
        <dbReference type="ARBA" id="ARBA00023157"/>
    </source>
</evidence>
<feature type="domain" description="Laminin N-terminal" evidence="4">
    <location>
        <begin position="31"/>
        <end position="199"/>
    </location>
</feature>
<dbReference type="AlphaFoldDB" id="B4E0S2"/>
<feature type="signal peptide" evidence="3">
    <location>
        <begin position="1"/>
        <end position="21"/>
    </location>
</feature>
<proteinExistence type="evidence at transcript level"/>
<dbReference type="SMR" id="B4E0S2"/>
<sequence>MGLLQLLAFSFLALCRARVRAQEPEFSYGCAEGSCYPATGDLLIGRAQKLSVTSTCGLHKPEPYCIASLPGAATKILLLYSLPVFVILDTLVPDVTTVPQDTLAIHQKLGGRVSLASVTTTLTRQTQKPVTRRLGGVSSACTTRKGNTVSSAGLDTMVMPSGRTVESVSVITWAPCKSTVTALTASATKPLVSACVFLM</sequence>
<name>B4E0S2_HUMAN</name>
<protein>
    <submittedName>
        <fullName evidence="5">cDNA FLJ52150, moderately similar to Laminin beta-1 chain</fullName>
    </submittedName>
</protein>
<dbReference type="InterPro" id="IPR008211">
    <property type="entry name" value="Laminin_N"/>
</dbReference>
<reference evidence="5" key="1">
    <citation type="submission" date="2007-10" db="EMBL/GenBank/DDBJ databases">
        <title>NEDO human cDNA sequencing project focused on splicing variants.</title>
        <authorList>
            <person name="Wakamatsu A."/>
            <person name="Yamamoto J."/>
            <person name="Kimura K."/>
            <person name="Ishii S."/>
            <person name="Watanabe K."/>
            <person name="Sugiyama A."/>
            <person name="Murakawa K."/>
            <person name="Kaida T."/>
            <person name="Tsuchiya K."/>
            <person name="Fukuzumi Y."/>
            <person name="Kumagai A."/>
            <person name="Oishi Y."/>
            <person name="Yamamoto S."/>
            <person name="Ono Y."/>
            <person name="Komori Y."/>
            <person name="Yamazaki M."/>
            <person name="Kisu Y."/>
            <person name="Nishikawa T."/>
            <person name="Sugano S."/>
            <person name="Nomura N."/>
            <person name="Isogai T."/>
        </authorList>
    </citation>
    <scope>NUCLEOTIDE SEQUENCE</scope>
    <source>
        <tissue evidence="5">Thymus</tissue>
    </source>
</reference>
<accession>B4E0S2</accession>
<evidence type="ECO:0000256" key="2">
    <source>
        <dbReference type="ARBA" id="ARBA00023292"/>
    </source>
</evidence>
<evidence type="ECO:0000259" key="4">
    <source>
        <dbReference type="PROSITE" id="PS51117"/>
    </source>
</evidence>
<keyword evidence="2" id="KW-0424">Laminin EGF-like domain</keyword>
<dbReference type="Gene3D" id="2.60.120.260">
    <property type="entry name" value="Galactose-binding domain-like"/>
    <property type="match status" value="1"/>
</dbReference>
<evidence type="ECO:0000256" key="3">
    <source>
        <dbReference type="SAM" id="SignalP"/>
    </source>
</evidence>
<organism evidence="5">
    <name type="scientific">Homo sapiens</name>
    <name type="common">Human</name>
    <dbReference type="NCBI Taxonomy" id="9606"/>
    <lineage>
        <taxon>Eukaryota</taxon>
        <taxon>Metazoa</taxon>
        <taxon>Chordata</taxon>
        <taxon>Craniata</taxon>
        <taxon>Vertebrata</taxon>
        <taxon>Euteleostomi</taxon>
        <taxon>Mammalia</taxon>
        <taxon>Eutheria</taxon>
        <taxon>Euarchontoglires</taxon>
        <taxon>Primates</taxon>
        <taxon>Haplorrhini</taxon>
        <taxon>Catarrhini</taxon>
        <taxon>Hominidae</taxon>
        <taxon>Homo</taxon>
    </lineage>
</organism>
<dbReference type="PeptideAtlas" id="B4E0S2"/>
<keyword evidence="1" id="KW-1015">Disulfide bond</keyword>
<feature type="chain" id="PRO_5002801094" evidence="3">
    <location>
        <begin position="22"/>
        <end position="199"/>
    </location>
</feature>
<keyword evidence="3" id="KW-0732">Signal</keyword>
<dbReference type="PROSITE" id="PS51117">
    <property type="entry name" value="LAMININ_NTER"/>
    <property type="match status" value="1"/>
</dbReference>